<dbReference type="Proteomes" id="UP001501009">
    <property type="component" value="Unassembled WGS sequence"/>
</dbReference>
<comment type="caution">
    <text evidence="2">The sequence shown here is derived from an EMBL/GenBank/DDBJ whole genome shotgun (WGS) entry which is preliminary data.</text>
</comment>
<keyword evidence="3" id="KW-1185">Reference proteome</keyword>
<evidence type="ECO:0000256" key="1">
    <source>
        <dbReference type="SAM" id="MobiDB-lite"/>
    </source>
</evidence>
<protein>
    <submittedName>
        <fullName evidence="2">Uncharacterized protein</fullName>
    </submittedName>
</protein>
<reference evidence="3" key="1">
    <citation type="journal article" date="2019" name="Int. J. Syst. Evol. Microbiol.">
        <title>The Global Catalogue of Microorganisms (GCM) 10K type strain sequencing project: providing services to taxonomists for standard genome sequencing and annotation.</title>
        <authorList>
            <consortium name="The Broad Institute Genomics Platform"/>
            <consortium name="The Broad Institute Genome Sequencing Center for Infectious Disease"/>
            <person name="Wu L."/>
            <person name="Ma J."/>
        </authorList>
    </citation>
    <scope>NUCLEOTIDE SEQUENCE [LARGE SCALE GENOMIC DNA]</scope>
    <source>
        <strain evidence="3">JCM 17138</strain>
    </source>
</reference>
<proteinExistence type="predicted"/>
<name>A0ABP7IVA9_9ACTN</name>
<sequence>MITTDPIGDWTWEATSDDPSVQPSRAVEVAAAVWNVLARVGIATPVAEVSVTVRSVGDMRDIRFEETGLPLEEEPLAPHTALSRAASQVDSLQGDFVVAVRMCCPGVWSVPGARHRAEQLFTIQADVWKRSLVAVTLETYSDAWLTMDTRGREQIATYGENAPRLALALKEVSELFGCAPTPGDENRYATPTETGFEDIRIAGPAYIDAWGTFEIPARSRRLRSSLPASEDEYSETTENPVYYFTVQDDTGQILGYVWAAQADNAAGFEPRTAAGERAFAAGRACVMQLREAHRLGLPALDALSWLAQQPIQGGIGHIPEREPRSSPSLDSLEELSGSW</sequence>
<feature type="region of interest" description="Disordered" evidence="1">
    <location>
        <begin position="314"/>
        <end position="339"/>
    </location>
</feature>
<organism evidence="2 3">
    <name type="scientific">Streptomyces coacervatus</name>
    <dbReference type="NCBI Taxonomy" id="647381"/>
    <lineage>
        <taxon>Bacteria</taxon>
        <taxon>Bacillati</taxon>
        <taxon>Actinomycetota</taxon>
        <taxon>Actinomycetes</taxon>
        <taxon>Kitasatosporales</taxon>
        <taxon>Streptomycetaceae</taxon>
        <taxon>Streptomyces</taxon>
    </lineage>
</organism>
<dbReference type="RefSeq" id="WP_275776435.1">
    <property type="nucleotide sequence ID" value="NZ_BAABDE010000028.1"/>
</dbReference>
<gene>
    <name evidence="2" type="ORF">GCM10022403_071360</name>
</gene>
<dbReference type="EMBL" id="BAABDE010000028">
    <property type="protein sequence ID" value="GAA3827876.1"/>
    <property type="molecule type" value="Genomic_DNA"/>
</dbReference>
<evidence type="ECO:0000313" key="3">
    <source>
        <dbReference type="Proteomes" id="UP001501009"/>
    </source>
</evidence>
<evidence type="ECO:0000313" key="2">
    <source>
        <dbReference type="EMBL" id="GAA3827876.1"/>
    </source>
</evidence>
<feature type="compositionally biased region" description="Low complexity" evidence="1">
    <location>
        <begin position="325"/>
        <end position="339"/>
    </location>
</feature>
<accession>A0ABP7IVA9</accession>